<keyword evidence="2" id="KW-0680">Restriction system</keyword>
<reference evidence="3 4" key="1">
    <citation type="journal article" date="2002" name="Proc. Natl. Acad. Sci. U.S.A.">
        <title>Extensive mosaic structure revealed by the complete genome sequence of uropathogenic Escherichia coli.</title>
        <authorList>
            <person name="Welch R.A."/>
            <person name="Burland V."/>
            <person name="Plunkett G.III."/>
            <person name="Redford P."/>
            <person name="Roesch P."/>
            <person name="Rasko D."/>
            <person name="Buckles E.L."/>
            <person name="Liou S.R."/>
            <person name="Boutin A."/>
            <person name="Hackett J."/>
            <person name="Stroud D."/>
            <person name="Mayhew G.F."/>
            <person name="Rose D.J."/>
            <person name="Zhou S."/>
            <person name="Schwartz D.C."/>
            <person name="Perna N.T."/>
            <person name="Mobley H.L."/>
            <person name="Donnenberg M.S."/>
            <person name="Blattner F.R."/>
        </authorList>
    </citation>
    <scope>NUCLEOTIDE SEQUENCE [LARGE SCALE GENOMIC DNA]</scope>
    <source>
        <strain evidence="4">CFT073 / ATCC 700928 / UPEC</strain>
    </source>
</reference>
<dbReference type="Proteomes" id="UP000001410">
    <property type="component" value="Chromosome"/>
</dbReference>
<evidence type="ECO:0000256" key="1">
    <source>
        <dbReference type="ARBA" id="ARBA00006594"/>
    </source>
</evidence>
<dbReference type="EMBL" id="AE014075">
    <property type="protein sequence ID" value="AAN79745.1"/>
    <property type="molecule type" value="Genomic_DNA"/>
</dbReference>
<dbReference type="GO" id="GO:0009307">
    <property type="term" value="P:DNA restriction-modification system"/>
    <property type="evidence" value="ECO:0007669"/>
    <property type="project" value="UniProtKB-KW"/>
</dbReference>
<dbReference type="eggNOG" id="COG0286">
    <property type="taxonomic scope" value="Bacteria"/>
</dbReference>
<name>A0A0H2V888_ECOL6</name>
<dbReference type="InterPro" id="IPR038333">
    <property type="entry name" value="T1MK-like_N_sf"/>
</dbReference>
<evidence type="ECO:0000313" key="4">
    <source>
        <dbReference type="Proteomes" id="UP000001410"/>
    </source>
</evidence>
<gene>
    <name evidence="3" type="ordered locus">c1271</name>
</gene>
<organism evidence="3 4">
    <name type="scientific">Escherichia coli O6:H1 (strain CFT073 / ATCC 700928 / UPEC)</name>
    <dbReference type="NCBI Taxonomy" id="199310"/>
    <lineage>
        <taxon>Bacteria</taxon>
        <taxon>Pseudomonadati</taxon>
        <taxon>Pseudomonadota</taxon>
        <taxon>Gammaproteobacteria</taxon>
        <taxon>Enterobacterales</taxon>
        <taxon>Enterobacteriaceae</taxon>
        <taxon>Escherichia</taxon>
    </lineage>
</organism>
<accession>A0A0H2V888</accession>
<dbReference type="AlphaFoldDB" id="A0A0H2V888"/>
<protein>
    <submittedName>
        <fullName evidence="3">Uncharacterized protein</fullName>
    </submittedName>
</protein>
<dbReference type="HOGENOM" id="CLU_2584487_0_0_6"/>
<keyword evidence="4" id="KW-1185">Reference proteome</keyword>
<dbReference type="KEGG" id="ecc:c1271"/>
<proteinExistence type="inferred from homology"/>
<evidence type="ECO:0000256" key="2">
    <source>
        <dbReference type="ARBA" id="ARBA00022747"/>
    </source>
</evidence>
<sequence>MVNDVRGSVDGWDFKQYILGALFNRFISENFSSYMEYCRSRCCKKIQKKYFKGMKELADKKFIAETMIQNYYFINPGYMFNGHRLTYMKTYYLKDKNE</sequence>
<comment type="similarity">
    <text evidence="1">Belongs to the N(4)/N(6)-methyltransferase family.</text>
</comment>
<dbReference type="Gene3D" id="1.20.1260.30">
    <property type="match status" value="1"/>
</dbReference>
<evidence type="ECO:0000313" key="3">
    <source>
        <dbReference type="EMBL" id="AAN79745.1"/>
    </source>
</evidence>